<organism evidence="11 12">
    <name type="scientific">Paenibacillus nuruki</name>
    <dbReference type="NCBI Taxonomy" id="1886670"/>
    <lineage>
        <taxon>Bacteria</taxon>
        <taxon>Bacillati</taxon>
        <taxon>Bacillota</taxon>
        <taxon>Bacilli</taxon>
        <taxon>Bacillales</taxon>
        <taxon>Paenibacillaceae</taxon>
        <taxon>Paenibacillus</taxon>
    </lineage>
</organism>
<evidence type="ECO:0000256" key="2">
    <source>
        <dbReference type="ARBA" id="ARBA00004496"/>
    </source>
</evidence>
<keyword evidence="5 10" id="KW-0444">Lipid biosynthesis</keyword>
<feature type="active site" evidence="10">
    <location>
        <position position="73"/>
    </location>
</feature>
<evidence type="ECO:0000313" key="11">
    <source>
        <dbReference type="EMBL" id="ODP27341.1"/>
    </source>
</evidence>
<evidence type="ECO:0000256" key="8">
    <source>
        <dbReference type="ARBA" id="ARBA00023239"/>
    </source>
</evidence>
<dbReference type="CDD" id="cd01288">
    <property type="entry name" value="FabZ"/>
    <property type="match status" value="1"/>
</dbReference>
<protein>
    <recommendedName>
        <fullName evidence="10">3-hydroxyacyl-[acyl-carrier-protein] dehydratase FabZ</fullName>
        <ecNumber evidence="10">4.2.1.59</ecNumber>
    </recommendedName>
    <alternativeName>
        <fullName evidence="10">(3R)-hydroxymyristoyl-[acyl-carrier-protein] dehydratase</fullName>
        <shortName evidence="10">(3R)-hydroxymyristoyl-ACP dehydrase</shortName>
    </alternativeName>
    <alternativeName>
        <fullName evidence="10">Beta-hydroxyacyl-ACP dehydratase</fullName>
    </alternativeName>
</protein>
<evidence type="ECO:0000256" key="4">
    <source>
        <dbReference type="ARBA" id="ARBA00022490"/>
    </source>
</evidence>
<comment type="function">
    <text evidence="9 10">Involved in unsaturated fatty acids biosynthesis. Catalyzes the dehydration of short chain beta-hydroxyacyl-ACPs and long chain saturated and unsaturated beta-hydroxyacyl-ACPs.</text>
</comment>
<comment type="subcellular location">
    <subcellularLocation>
        <location evidence="2 10">Cytoplasm</location>
    </subcellularLocation>
</comment>
<dbReference type="GO" id="GO:0019171">
    <property type="term" value="F:(3R)-hydroxyacyl-[acyl-carrier-protein] dehydratase activity"/>
    <property type="evidence" value="ECO:0007669"/>
    <property type="project" value="UniProtKB-EC"/>
</dbReference>
<keyword evidence="12" id="KW-1185">Reference proteome</keyword>
<dbReference type="InterPro" id="IPR013114">
    <property type="entry name" value="FabA_FabZ"/>
</dbReference>
<dbReference type="EC" id="4.2.1.59" evidence="10"/>
<dbReference type="PANTHER" id="PTHR30272">
    <property type="entry name" value="3-HYDROXYACYL-[ACYL-CARRIER-PROTEIN] DEHYDRATASE"/>
    <property type="match status" value="1"/>
</dbReference>
<dbReference type="AlphaFoldDB" id="A0A1E3L159"/>
<dbReference type="Pfam" id="PF07977">
    <property type="entry name" value="FabA"/>
    <property type="match status" value="1"/>
</dbReference>
<keyword evidence="8 10" id="KW-0456">Lyase</keyword>
<dbReference type="FunFam" id="3.10.129.10:FF:000001">
    <property type="entry name" value="3-hydroxyacyl-[acyl-carrier-protein] dehydratase FabZ"/>
    <property type="match status" value="1"/>
</dbReference>
<dbReference type="EMBL" id="MDER01000060">
    <property type="protein sequence ID" value="ODP27341.1"/>
    <property type="molecule type" value="Genomic_DNA"/>
</dbReference>
<name>A0A1E3L159_9BACL</name>
<dbReference type="HAMAP" id="MF_00406">
    <property type="entry name" value="FabZ"/>
    <property type="match status" value="1"/>
</dbReference>
<sequence length="170" mass="18664">MQSEDAIMDERKSEPILLKMRGVLVVLDVQQIQEIIPHRPPFLLVDRILELEVGKRAVGIKNVTINEPFFVGHFPGYPVMPGVLIVEALAQVGAVAILQMEANRNKLAMFAGIDGVRFRGQVVPGDTLQLEVDITRMKASIGKGHARATVDGKVVAEGEIMFALTEPNKE</sequence>
<accession>A0A1E3L159</accession>
<evidence type="ECO:0000256" key="10">
    <source>
        <dbReference type="HAMAP-Rule" id="MF_00406"/>
    </source>
</evidence>
<keyword evidence="4 10" id="KW-0963">Cytoplasm</keyword>
<dbReference type="NCBIfam" id="NF000582">
    <property type="entry name" value="PRK00006.1"/>
    <property type="match status" value="1"/>
</dbReference>
<comment type="catalytic activity">
    <reaction evidence="1 10">
        <text>a (3R)-hydroxyacyl-[ACP] = a (2E)-enoyl-[ACP] + H2O</text>
        <dbReference type="Rhea" id="RHEA:13097"/>
        <dbReference type="Rhea" id="RHEA-COMP:9925"/>
        <dbReference type="Rhea" id="RHEA-COMP:9945"/>
        <dbReference type="ChEBI" id="CHEBI:15377"/>
        <dbReference type="ChEBI" id="CHEBI:78784"/>
        <dbReference type="ChEBI" id="CHEBI:78827"/>
        <dbReference type="EC" id="4.2.1.59"/>
    </reaction>
</comment>
<dbReference type="InterPro" id="IPR029069">
    <property type="entry name" value="HotDog_dom_sf"/>
</dbReference>
<evidence type="ECO:0000256" key="1">
    <source>
        <dbReference type="ARBA" id="ARBA00001055"/>
    </source>
</evidence>
<keyword evidence="7 10" id="KW-0443">Lipid metabolism</keyword>
<dbReference type="GO" id="GO:0016020">
    <property type="term" value="C:membrane"/>
    <property type="evidence" value="ECO:0007669"/>
    <property type="project" value="GOC"/>
</dbReference>
<dbReference type="Gene3D" id="3.10.129.10">
    <property type="entry name" value="Hotdog Thioesterase"/>
    <property type="match status" value="1"/>
</dbReference>
<dbReference type="NCBIfam" id="TIGR01750">
    <property type="entry name" value="fabZ"/>
    <property type="match status" value="1"/>
</dbReference>
<evidence type="ECO:0000256" key="6">
    <source>
        <dbReference type="ARBA" id="ARBA00022556"/>
    </source>
</evidence>
<reference evidence="11 12" key="1">
    <citation type="submission" date="2016-08" db="EMBL/GenBank/DDBJ databases">
        <title>Genome sequencing of Paenibacillus sp. TI45-13ar, isolated from Korean traditional nuruk.</title>
        <authorList>
            <person name="Kim S.-J."/>
        </authorList>
    </citation>
    <scope>NUCLEOTIDE SEQUENCE [LARGE SCALE GENOMIC DNA]</scope>
    <source>
        <strain evidence="11 12">TI45-13ar</strain>
    </source>
</reference>
<evidence type="ECO:0000256" key="7">
    <source>
        <dbReference type="ARBA" id="ARBA00023098"/>
    </source>
</evidence>
<evidence type="ECO:0000256" key="3">
    <source>
        <dbReference type="ARBA" id="ARBA00009174"/>
    </source>
</evidence>
<dbReference type="SUPFAM" id="SSF54637">
    <property type="entry name" value="Thioesterase/thiol ester dehydrase-isomerase"/>
    <property type="match status" value="1"/>
</dbReference>
<evidence type="ECO:0000256" key="5">
    <source>
        <dbReference type="ARBA" id="ARBA00022516"/>
    </source>
</evidence>
<evidence type="ECO:0000313" key="12">
    <source>
        <dbReference type="Proteomes" id="UP000094578"/>
    </source>
</evidence>
<dbReference type="PATRIC" id="fig|1886670.3.peg.3329"/>
<dbReference type="STRING" id="1886670.PTI45_03275"/>
<dbReference type="InterPro" id="IPR010084">
    <property type="entry name" value="FabZ"/>
</dbReference>
<keyword evidence="6 10" id="KW-0441">Lipid A biosynthesis</keyword>
<gene>
    <name evidence="10 11" type="primary">fabZ</name>
    <name evidence="11" type="ORF">PTI45_03275</name>
</gene>
<evidence type="ECO:0000256" key="9">
    <source>
        <dbReference type="ARBA" id="ARBA00025049"/>
    </source>
</evidence>
<dbReference type="PANTHER" id="PTHR30272:SF1">
    <property type="entry name" value="3-HYDROXYACYL-[ACYL-CARRIER-PROTEIN] DEHYDRATASE"/>
    <property type="match status" value="1"/>
</dbReference>
<dbReference type="GO" id="GO:0005737">
    <property type="term" value="C:cytoplasm"/>
    <property type="evidence" value="ECO:0007669"/>
    <property type="project" value="UniProtKB-SubCell"/>
</dbReference>
<comment type="caution">
    <text evidence="11">The sequence shown here is derived from an EMBL/GenBank/DDBJ whole genome shotgun (WGS) entry which is preliminary data.</text>
</comment>
<dbReference type="GO" id="GO:0009245">
    <property type="term" value="P:lipid A biosynthetic process"/>
    <property type="evidence" value="ECO:0007669"/>
    <property type="project" value="UniProtKB-UniRule"/>
</dbReference>
<dbReference type="Proteomes" id="UP000094578">
    <property type="component" value="Unassembled WGS sequence"/>
</dbReference>
<dbReference type="GO" id="GO:0006633">
    <property type="term" value="P:fatty acid biosynthetic process"/>
    <property type="evidence" value="ECO:0007669"/>
    <property type="project" value="UniProtKB-UniRule"/>
</dbReference>
<proteinExistence type="inferred from homology"/>
<comment type="similarity">
    <text evidence="3 10">Belongs to the thioester dehydratase family. FabZ subfamily.</text>
</comment>